<evidence type="ECO:0000313" key="1">
    <source>
        <dbReference type="EMBL" id="KRZ52132.1"/>
    </source>
</evidence>
<name>A0A0V1KXU8_9BILA</name>
<proteinExistence type="predicted"/>
<evidence type="ECO:0000313" key="2">
    <source>
        <dbReference type="Proteomes" id="UP000054721"/>
    </source>
</evidence>
<sequence length="87" mass="10275">MPSSRAVRRRPIVQTMRTPVRRWQTLVIINQLIRDHQKEYGNWYGYDSDEAKSLSENLYNDEYNGPNARSNKVLFLWKGYSNACCFG</sequence>
<keyword evidence="2" id="KW-1185">Reference proteome</keyword>
<dbReference type="EMBL" id="JYDW01000202">
    <property type="protein sequence ID" value="KRZ52132.1"/>
    <property type="molecule type" value="Genomic_DNA"/>
</dbReference>
<protein>
    <submittedName>
        <fullName evidence="1">Uncharacterized protein</fullName>
    </submittedName>
</protein>
<reference evidence="1 2" key="1">
    <citation type="submission" date="2015-05" db="EMBL/GenBank/DDBJ databases">
        <title>Evolution of Trichinella species and genotypes.</title>
        <authorList>
            <person name="Korhonen P.K."/>
            <person name="Edoardo P."/>
            <person name="Giuseppe L.R."/>
            <person name="Gasser R.B."/>
        </authorList>
    </citation>
    <scope>NUCLEOTIDE SEQUENCE [LARGE SCALE GENOMIC DNA]</scope>
    <source>
        <strain evidence="1">ISS10</strain>
    </source>
</reference>
<accession>A0A0V1KXU8</accession>
<dbReference type="Proteomes" id="UP000054721">
    <property type="component" value="Unassembled WGS sequence"/>
</dbReference>
<dbReference type="OrthoDB" id="10474235at2759"/>
<comment type="caution">
    <text evidence="1">The sequence shown here is derived from an EMBL/GenBank/DDBJ whole genome shotgun (WGS) entry which is preliminary data.</text>
</comment>
<gene>
    <name evidence="1" type="ORF">T02_16094</name>
</gene>
<organism evidence="1 2">
    <name type="scientific">Trichinella nativa</name>
    <dbReference type="NCBI Taxonomy" id="6335"/>
    <lineage>
        <taxon>Eukaryota</taxon>
        <taxon>Metazoa</taxon>
        <taxon>Ecdysozoa</taxon>
        <taxon>Nematoda</taxon>
        <taxon>Enoplea</taxon>
        <taxon>Dorylaimia</taxon>
        <taxon>Trichinellida</taxon>
        <taxon>Trichinellidae</taxon>
        <taxon>Trichinella</taxon>
    </lineage>
</organism>
<dbReference type="AlphaFoldDB" id="A0A0V1KXU8"/>